<evidence type="ECO:0000256" key="13">
    <source>
        <dbReference type="ARBA" id="ARBA00031538"/>
    </source>
</evidence>
<evidence type="ECO:0000313" key="20">
    <source>
        <dbReference type="Proteomes" id="UP001500929"/>
    </source>
</evidence>
<dbReference type="Pfam" id="PF02096">
    <property type="entry name" value="60KD_IMP"/>
    <property type="match status" value="1"/>
</dbReference>
<dbReference type="InterPro" id="IPR001708">
    <property type="entry name" value="YidC/ALB3/OXA1/COX18"/>
</dbReference>
<name>A0ABN3DYC6_9MICO</name>
<protein>
    <recommendedName>
        <fullName evidence="3">Membrane protein insertase YidC</fullName>
    </recommendedName>
    <alternativeName>
        <fullName evidence="15">Foldase YidC</fullName>
    </alternativeName>
    <alternativeName>
        <fullName evidence="14">Membrane integrase YidC</fullName>
    </alternativeName>
    <alternativeName>
        <fullName evidence="13">Membrane protein YidC</fullName>
    </alternativeName>
</protein>
<feature type="transmembrane region" description="Helical" evidence="17">
    <location>
        <begin position="20"/>
        <end position="44"/>
    </location>
</feature>
<keyword evidence="20" id="KW-1185">Reference proteome</keyword>
<reference evidence="19 20" key="1">
    <citation type="journal article" date="2019" name="Int. J. Syst. Evol. Microbiol.">
        <title>The Global Catalogue of Microorganisms (GCM) 10K type strain sequencing project: providing services to taxonomists for standard genome sequencing and annotation.</title>
        <authorList>
            <consortium name="The Broad Institute Genomics Platform"/>
            <consortium name="The Broad Institute Genome Sequencing Center for Infectious Disease"/>
            <person name="Wu L."/>
            <person name="Ma J."/>
        </authorList>
    </citation>
    <scope>NUCLEOTIDE SEQUENCE [LARGE SCALE GENOMIC DNA]</scope>
    <source>
        <strain evidence="19 20">JCM 16117</strain>
    </source>
</reference>
<evidence type="ECO:0000256" key="17">
    <source>
        <dbReference type="SAM" id="Phobius"/>
    </source>
</evidence>
<gene>
    <name evidence="19" type="ORF">GCM10009851_32190</name>
</gene>
<dbReference type="NCBIfam" id="TIGR03592">
    <property type="entry name" value="yidC_oxa1_cterm"/>
    <property type="match status" value="1"/>
</dbReference>
<sequence>MRARDHTVRIRFRLEEPMNIYDFGPIAAALDGASTVVTALTAWLTPWAGLNAAALAVVLVTIGVRLALVPVGVSQMRAQRMRVRLAPRLVELQKRHRRDPERLQRETMALYAEEKASPLAGCLPLLLQAPVLSLVYGLFVLPVIAGHPNALLGETLFGAPLGTSFVNAVVGGGDLPGVIAGIVLLALLTAVALLSRRLSMRLAPPAAAAPAPAPAASGLAGAPALPTASLTRALSWAPLITVVFAAFVPLAASLYLAVTTSWTLAERTVLAAVIS</sequence>
<feature type="transmembrane region" description="Helical" evidence="17">
    <location>
        <begin position="125"/>
        <end position="145"/>
    </location>
</feature>
<evidence type="ECO:0000256" key="9">
    <source>
        <dbReference type="ARBA" id="ARBA00023136"/>
    </source>
</evidence>
<keyword evidence="9 17" id="KW-0472">Membrane</keyword>
<organism evidence="19 20">
    <name type="scientific">Herbiconiux moechotypicola</name>
    <dbReference type="NCBI Taxonomy" id="637393"/>
    <lineage>
        <taxon>Bacteria</taxon>
        <taxon>Bacillati</taxon>
        <taxon>Actinomycetota</taxon>
        <taxon>Actinomycetes</taxon>
        <taxon>Micrococcales</taxon>
        <taxon>Microbacteriaceae</taxon>
        <taxon>Herbiconiux</taxon>
    </lineage>
</organism>
<evidence type="ECO:0000256" key="3">
    <source>
        <dbReference type="ARBA" id="ARBA00015325"/>
    </source>
</evidence>
<evidence type="ECO:0000256" key="16">
    <source>
        <dbReference type="RuleBase" id="RU003945"/>
    </source>
</evidence>
<evidence type="ECO:0000259" key="18">
    <source>
        <dbReference type="Pfam" id="PF02096"/>
    </source>
</evidence>
<evidence type="ECO:0000256" key="15">
    <source>
        <dbReference type="ARBA" id="ARBA00033342"/>
    </source>
</evidence>
<comment type="subcellular location">
    <subcellularLocation>
        <location evidence="1">Cell membrane</location>
        <topology evidence="1">Multi-pass membrane protein</topology>
    </subcellularLocation>
    <subcellularLocation>
        <location evidence="16">Membrane</location>
        <topology evidence="16">Multi-pass membrane protein</topology>
    </subcellularLocation>
</comment>
<evidence type="ECO:0000256" key="5">
    <source>
        <dbReference type="ARBA" id="ARBA00022475"/>
    </source>
</evidence>
<evidence type="ECO:0000256" key="10">
    <source>
        <dbReference type="ARBA" id="ARBA00023186"/>
    </source>
</evidence>
<comment type="subunit">
    <text evidence="12">Interacts with the Sec translocase complex via SecD. Specifically interacts with transmembrane segments of nascent integral membrane proteins during membrane integration.</text>
</comment>
<feature type="transmembrane region" description="Helical" evidence="17">
    <location>
        <begin position="165"/>
        <end position="194"/>
    </location>
</feature>
<evidence type="ECO:0000256" key="1">
    <source>
        <dbReference type="ARBA" id="ARBA00004651"/>
    </source>
</evidence>
<proteinExistence type="inferred from homology"/>
<comment type="caution">
    <text evidence="19">The sequence shown here is derived from an EMBL/GenBank/DDBJ whole genome shotgun (WGS) entry which is preliminary data.</text>
</comment>
<evidence type="ECO:0000256" key="12">
    <source>
        <dbReference type="ARBA" id="ARBA00026028"/>
    </source>
</evidence>
<evidence type="ECO:0000256" key="4">
    <source>
        <dbReference type="ARBA" id="ARBA00022448"/>
    </source>
</evidence>
<feature type="transmembrane region" description="Helical" evidence="17">
    <location>
        <begin position="50"/>
        <end position="73"/>
    </location>
</feature>
<dbReference type="InterPro" id="IPR028055">
    <property type="entry name" value="YidC/Oxa/ALB_C"/>
</dbReference>
<accession>A0ABN3DYC6</accession>
<comment type="similarity">
    <text evidence="2">Belongs to the OXA1/ALB3/YidC family. Type 1 subfamily.</text>
</comment>
<keyword evidence="6 16" id="KW-0812">Transmembrane</keyword>
<evidence type="ECO:0000256" key="2">
    <source>
        <dbReference type="ARBA" id="ARBA00010527"/>
    </source>
</evidence>
<dbReference type="Proteomes" id="UP001500929">
    <property type="component" value="Unassembled WGS sequence"/>
</dbReference>
<dbReference type="EMBL" id="BAAAQY010000010">
    <property type="protein sequence ID" value="GAA2244469.1"/>
    <property type="molecule type" value="Genomic_DNA"/>
</dbReference>
<evidence type="ECO:0000313" key="19">
    <source>
        <dbReference type="EMBL" id="GAA2244469.1"/>
    </source>
</evidence>
<evidence type="ECO:0000256" key="6">
    <source>
        <dbReference type="ARBA" id="ARBA00022692"/>
    </source>
</evidence>
<dbReference type="CDD" id="cd20070">
    <property type="entry name" value="5TM_YidC_Alb3"/>
    <property type="match status" value="1"/>
</dbReference>
<comment type="function">
    <text evidence="11">Required for the insertion and/or proper folding and/or complex formation of integral membrane proteins into the membrane. Involved in integration of membrane proteins that insert both dependently and independently of the Sec translocase complex, as well as at least some lipoproteins. Aids folding of multispanning membrane proteins.</text>
</comment>
<dbReference type="InterPro" id="IPR047196">
    <property type="entry name" value="YidC_ALB_C"/>
</dbReference>
<keyword evidence="10" id="KW-0143">Chaperone</keyword>
<evidence type="ECO:0000256" key="8">
    <source>
        <dbReference type="ARBA" id="ARBA00022989"/>
    </source>
</evidence>
<keyword evidence="8 17" id="KW-1133">Transmembrane helix</keyword>
<evidence type="ECO:0000256" key="11">
    <source>
        <dbReference type="ARBA" id="ARBA00025034"/>
    </source>
</evidence>
<keyword evidence="4" id="KW-0813">Transport</keyword>
<evidence type="ECO:0000256" key="7">
    <source>
        <dbReference type="ARBA" id="ARBA00022927"/>
    </source>
</evidence>
<feature type="domain" description="Membrane insertase YidC/Oxa/ALB C-terminal" evidence="18">
    <location>
        <begin position="54"/>
        <end position="269"/>
    </location>
</feature>
<dbReference type="PANTHER" id="PTHR12428">
    <property type="entry name" value="OXA1"/>
    <property type="match status" value="1"/>
</dbReference>
<dbReference type="PANTHER" id="PTHR12428:SF65">
    <property type="entry name" value="CYTOCHROME C OXIDASE ASSEMBLY PROTEIN COX18, MITOCHONDRIAL"/>
    <property type="match status" value="1"/>
</dbReference>
<feature type="transmembrane region" description="Helical" evidence="17">
    <location>
        <begin position="236"/>
        <end position="258"/>
    </location>
</feature>
<keyword evidence="7" id="KW-0653">Protein transport</keyword>
<evidence type="ECO:0000256" key="14">
    <source>
        <dbReference type="ARBA" id="ARBA00033245"/>
    </source>
</evidence>
<keyword evidence="5" id="KW-1003">Cell membrane</keyword>